<accession>A0A538SYD2</accession>
<reference evidence="1 2" key="1">
    <citation type="journal article" date="2019" name="Nat. Microbiol.">
        <title>Mediterranean grassland soil C-N compound turnover is dependent on rainfall and depth, and is mediated by genomically divergent microorganisms.</title>
        <authorList>
            <person name="Diamond S."/>
            <person name="Andeer P.F."/>
            <person name="Li Z."/>
            <person name="Crits-Christoph A."/>
            <person name="Burstein D."/>
            <person name="Anantharaman K."/>
            <person name="Lane K.R."/>
            <person name="Thomas B.C."/>
            <person name="Pan C."/>
            <person name="Northen T.R."/>
            <person name="Banfield J.F."/>
        </authorList>
    </citation>
    <scope>NUCLEOTIDE SEQUENCE [LARGE SCALE GENOMIC DNA]</scope>
    <source>
        <strain evidence="1">WS_2</strain>
    </source>
</reference>
<evidence type="ECO:0000313" key="2">
    <source>
        <dbReference type="Proteomes" id="UP000317716"/>
    </source>
</evidence>
<comment type="caution">
    <text evidence="1">The sequence shown here is derived from an EMBL/GenBank/DDBJ whole genome shotgun (WGS) entry which is preliminary data.</text>
</comment>
<dbReference type="EMBL" id="VBOS01000178">
    <property type="protein sequence ID" value="TMQ56352.1"/>
    <property type="molecule type" value="Genomic_DNA"/>
</dbReference>
<gene>
    <name evidence="1" type="ORF">E6K72_05350</name>
</gene>
<dbReference type="AlphaFoldDB" id="A0A538SYD2"/>
<dbReference type="Proteomes" id="UP000317716">
    <property type="component" value="Unassembled WGS sequence"/>
</dbReference>
<name>A0A538SYD2_UNCEI</name>
<protein>
    <submittedName>
        <fullName evidence="1">DUF4081 domain-containing protein</fullName>
    </submittedName>
</protein>
<evidence type="ECO:0000313" key="1">
    <source>
        <dbReference type="EMBL" id="TMQ56352.1"/>
    </source>
</evidence>
<sequence>MALHPDAATLSVQRLGPPDLVELFGFLDRDSVLNVYVLALTLRDALARPQEEVWAARRGAELAAVVHLGGPSGAVLPVGEDEAALDRLADETLRRLPILPRRIQVVGTRVAVDPFVRRFAAAGIQPRLHRRQIYMALEAARLPTFERLPELRVATAADYNALFESGALLRAEELEEDPRLTDAIGYARRVGDEARDGST</sequence>
<proteinExistence type="predicted"/>
<organism evidence="1 2">
    <name type="scientific">Eiseniibacteriota bacterium</name>
    <dbReference type="NCBI Taxonomy" id="2212470"/>
    <lineage>
        <taxon>Bacteria</taxon>
        <taxon>Candidatus Eiseniibacteriota</taxon>
    </lineage>
</organism>